<protein>
    <submittedName>
        <fullName evidence="1">Uncharacterized protein</fullName>
    </submittedName>
</protein>
<sequence>MTIEKYTKNDIKNFKGDKTDWKRVEKLSEKDIQQAASSDKDAPLISDYDANKFKSRRAMRHKLDL</sequence>
<accession>A0A3B1ABY4</accession>
<gene>
    <name evidence="1" type="ORF">MNBD_GAMMA18-2330</name>
</gene>
<evidence type="ECO:0000313" key="1">
    <source>
        <dbReference type="EMBL" id="VAW90276.1"/>
    </source>
</evidence>
<proteinExistence type="predicted"/>
<name>A0A3B1ABY4_9ZZZZ</name>
<reference evidence="1" key="1">
    <citation type="submission" date="2018-06" db="EMBL/GenBank/DDBJ databases">
        <authorList>
            <person name="Zhirakovskaya E."/>
        </authorList>
    </citation>
    <scope>NUCLEOTIDE SEQUENCE</scope>
</reference>
<organism evidence="1">
    <name type="scientific">hydrothermal vent metagenome</name>
    <dbReference type="NCBI Taxonomy" id="652676"/>
    <lineage>
        <taxon>unclassified sequences</taxon>
        <taxon>metagenomes</taxon>
        <taxon>ecological metagenomes</taxon>
    </lineage>
</organism>
<dbReference type="EMBL" id="UOFP01000316">
    <property type="protein sequence ID" value="VAW90276.1"/>
    <property type="molecule type" value="Genomic_DNA"/>
</dbReference>
<dbReference type="AlphaFoldDB" id="A0A3B1ABY4"/>